<organism evidence="2 3">
    <name type="scientific">Mycolicibacterium arabiense</name>
    <dbReference type="NCBI Taxonomy" id="1286181"/>
    <lineage>
        <taxon>Bacteria</taxon>
        <taxon>Bacillati</taxon>
        <taxon>Actinomycetota</taxon>
        <taxon>Actinomycetes</taxon>
        <taxon>Mycobacteriales</taxon>
        <taxon>Mycobacteriaceae</taxon>
        <taxon>Mycolicibacterium</taxon>
    </lineage>
</organism>
<proteinExistence type="predicted"/>
<accession>A0A7I7S667</accession>
<keyword evidence="1" id="KW-0812">Transmembrane</keyword>
<protein>
    <submittedName>
        <fullName evidence="2">Uncharacterized protein</fullName>
    </submittedName>
</protein>
<sequence length="130" mass="14150">MGGFVDRPGLVLGQLTFYLLLIGGIVWLIVHLVRRSKAGGSSGSSQARWQHAVNVCTADPRYRLGQVAAVNQVYPQRGTAAWVTWYGTGQPQNTWFENVYPPVGGWVIVTGGIGPDRTTFVVDQVHDVIA</sequence>
<evidence type="ECO:0000313" key="3">
    <source>
        <dbReference type="Proteomes" id="UP000467428"/>
    </source>
</evidence>
<feature type="transmembrane region" description="Helical" evidence="1">
    <location>
        <begin position="15"/>
        <end position="33"/>
    </location>
</feature>
<dbReference type="EMBL" id="AP022593">
    <property type="protein sequence ID" value="BBY51796.1"/>
    <property type="molecule type" value="Genomic_DNA"/>
</dbReference>
<keyword evidence="1" id="KW-1133">Transmembrane helix</keyword>
<evidence type="ECO:0000313" key="2">
    <source>
        <dbReference type="EMBL" id="BBY51796.1"/>
    </source>
</evidence>
<dbReference type="Proteomes" id="UP000467428">
    <property type="component" value="Chromosome"/>
</dbReference>
<keyword evidence="3" id="KW-1185">Reference proteome</keyword>
<dbReference type="KEGG" id="marz:MARA_52640"/>
<gene>
    <name evidence="2" type="ORF">MARA_52640</name>
</gene>
<name>A0A7I7S667_9MYCO</name>
<dbReference type="AlphaFoldDB" id="A0A7I7S667"/>
<evidence type="ECO:0000256" key="1">
    <source>
        <dbReference type="SAM" id="Phobius"/>
    </source>
</evidence>
<reference evidence="2 3" key="1">
    <citation type="journal article" date="2019" name="Emerg. Microbes Infect.">
        <title>Comprehensive subspecies identification of 175 nontuberculous mycobacteria species based on 7547 genomic profiles.</title>
        <authorList>
            <person name="Matsumoto Y."/>
            <person name="Kinjo T."/>
            <person name="Motooka D."/>
            <person name="Nabeya D."/>
            <person name="Jung N."/>
            <person name="Uechi K."/>
            <person name="Horii T."/>
            <person name="Iida T."/>
            <person name="Fujita J."/>
            <person name="Nakamura S."/>
        </authorList>
    </citation>
    <scope>NUCLEOTIDE SEQUENCE [LARGE SCALE GENOMIC DNA]</scope>
    <source>
        <strain evidence="2 3">JCM 18538</strain>
    </source>
</reference>
<keyword evidence="1" id="KW-0472">Membrane</keyword>
<geneLocation type="plasmid" evidence="3">
    <name>pjcm18538 dna</name>
</geneLocation>